<reference evidence="2 3" key="1">
    <citation type="submission" date="2024-06" db="EMBL/GenBank/DDBJ databases">
        <title>The Natural Products Discovery Center: Release of the First 8490 Sequenced Strains for Exploring Actinobacteria Biosynthetic Diversity.</title>
        <authorList>
            <person name="Kalkreuter E."/>
            <person name="Kautsar S.A."/>
            <person name="Yang D."/>
            <person name="Bader C.D."/>
            <person name="Teijaro C.N."/>
            <person name="Fluegel L."/>
            <person name="Davis C.M."/>
            <person name="Simpson J.R."/>
            <person name="Lauterbach L."/>
            <person name="Steele A.D."/>
            <person name="Gui C."/>
            <person name="Meng S."/>
            <person name="Li G."/>
            <person name="Viehrig K."/>
            <person name="Ye F."/>
            <person name="Su P."/>
            <person name="Kiefer A.F."/>
            <person name="Nichols A."/>
            <person name="Cepeda A.J."/>
            <person name="Yan W."/>
            <person name="Fan B."/>
            <person name="Jiang Y."/>
            <person name="Adhikari A."/>
            <person name="Zheng C.-J."/>
            <person name="Schuster L."/>
            <person name="Cowan T.M."/>
            <person name="Smanski M.J."/>
            <person name="Chevrette M.G."/>
            <person name="De Carvalho L.P.S."/>
            <person name="Shen B."/>
        </authorList>
    </citation>
    <scope>NUCLEOTIDE SEQUENCE [LARGE SCALE GENOMIC DNA]</scope>
    <source>
        <strain evidence="2 3">NPDC000234</strain>
    </source>
</reference>
<accession>A0ABV1WQJ3</accession>
<evidence type="ECO:0000313" key="3">
    <source>
        <dbReference type="Proteomes" id="UP001474181"/>
    </source>
</evidence>
<evidence type="ECO:0000256" key="1">
    <source>
        <dbReference type="SAM" id="MobiDB-lite"/>
    </source>
</evidence>
<name>A0ABV1WQJ3_9ACTN</name>
<gene>
    <name evidence="2" type="ORF">ABT404_06455</name>
</gene>
<dbReference type="RefSeq" id="WP_350778082.1">
    <property type="nucleotide sequence ID" value="NZ_JBEPEK010000030.1"/>
</dbReference>
<sequence>AVAGGGREVGAEVEGFGVRGEKHEPTAAPHTAELLQAPLGTRSCLGWQLGEMITTEVFPAPGGWRLGGRV</sequence>
<dbReference type="EMBL" id="JBEPEK010000030">
    <property type="protein sequence ID" value="MER7179111.1"/>
    <property type="molecule type" value="Genomic_DNA"/>
</dbReference>
<comment type="caution">
    <text evidence="2">The sequence shown here is derived from an EMBL/GenBank/DDBJ whole genome shotgun (WGS) entry which is preliminary data.</text>
</comment>
<evidence type="ECO:0000313" key="2">
    <source>
        <dbReference type="EMBL" id="MER7179111.1"/>
    </source>
</evidence>
<keyword evidence="3" id="KW-1185">Reference proteome</keyword>
<protein>
    <submittedName>
        <fullName evidence="2">Uncharacterized protein</fullName>
    </submittedName>
</protein>
<feature type="non-terminal residue" evidence="2">
    <location>
        <position position="1"/>
    </location>
</feature>
<proteinExistence type="predicted"/>
<feature type="region of interest" description="Disordered" evidence="1">
    <location>
        <begin position="1"/>
        <end position="27"/>
    </location>
</feature>
<organism evidence="2 3">
    <name type="scientific">Streptomyces hyaluromycini</name>
    <dbReference type="NCBI Taxonomy" id="1377993"/>
    <lineage>
        <taxon>Bacteria</taxon>
        <taxon>Bacillati</taxon>
        <taxon>Actinomycetota</taxon>
        <taxon>Actinomycetes</taxon>
        <taxon>Kitasatosporales</taxon>
        <taxon>Streptomycetaceae</taxon>
        <taxon>Streptomyces</taxon>
    </lineage>
</organism>
<dbReference type="Proteomes" id="UP001474181">
    <property type="component" value="Unassembled WGS sequence"/>
</dbReference>